<sequence length="70" mass="6950">MGRRFARGAALVFASLITGLAAAKALTGEGPGVSVSGAAFAAVAGAAFGLTSGFVLVRLLRQPALMEDSR</sequence>
<dbReference type="EMBL" id="DSMG01000194">
    <property type="protein sequence ID" value="HDX33480.1"/>
    <property type="molecule type" value="Genomic_DNA"/>
</dbReference>
<keyword evidence="1" id="KW-1133">Transmembrane helix</keyword>
<accession>A0A7C1FUC6</accession>
<protein>
    <submittedName>
        <fullName evidence="3">Uncharacterized protein</fullName>
    </submittedName>
</protein>
<comment type="caution">
    <text evidence="3">The sequence shown here is derived from an EMBL/GenBank/DDBJ whole genome shotgun (WGS) entry which is preliminary data.</text>
</comment>
<feature type="transmembrane region" description="Helical" evidence="1">
    <location>
        <begin position="39"/>
        <end position="60"/>
    </location>
</feature>
<keyword evidence="1" id="KW-0472">Membrane</keyword>
<feature type="chain" id="PRO_5028363004" evidence="2">
    <location>
        <begin position="24"/>
        <end position="70"/>
    </location>
</feature>
<evidence type="ECO:0000256" key="1">
    <source>
        <dbReference type="SAM" id="Phobius"/>
    </source>
</evidence>
<keyword evidence="1" id="KW-0812">Transmembrane</keyword>
<proteinExistence type="predicted"/>
<name>A0A7C1FUC6_9CHLR</name>
<gene>
    <name evidence="3" type="ORF">ENQ20_18645</name>
</gene>
<evidence type="ECO:0000256" key="2">
    <source>
        <dbReference type="SAM" id="SignalP"/>
    </source>
</evidence>
<evidence type="ECO:0000313" key="3">
    <source>
        <dbReference type="EMBL" id="HDX33480.1"/>
    </source>
</evidence>
<reference evidence="3" key="1">
    <citation type="journal article" date="2020" name="mSystems">
        <title>Genome- and Community-Level Interaction Insights into Carbon Utilization and Element Cycling Functions of Hydrothermarchaeota in Hydrothermal Sediment.</title>
        <authorList>
            <person name="Zhou Z."/>
            <person name="Liu Y."/>
            <person name="Xu W."/>
            <person name="Pan J."/>
            <person name="Luo Z.H."/>
            <person name="Li M."/>
        </authorList>
    </citation>
    <scope>NUCLEOTIDE SEQUENCE [LARGE SCALE GENOMIC DNA]</scope>
    <source>
        <strain evidence="3">SpSt-289</strain>
    </source>
</reference>
<keyword evidence="2" id="KW-0732">Signal</keyword>
<dbReference type="AlphaFoldDB" id="A0A7C1FUC6"/>
<organism evidence="3">
    <name type="scientific">Caldilinea aerophila</name>
    <dbReference type="NCBI Taxonomy" id="133453"/>
    <lineage>
        <taxon>Bacteria</taxon>
        <taxon>Bacillati</taxon>
        <taxon>Chloroflexota</taxon>
        <taxon>Caldilineae</taxon>
        <taxon>Caldilineales</taxon>
        <taxon>Caldilineaceae</taxon>
        <taxon>Caldilinea</taxon>
    </lineage>
</organism>
<feature type="signal peptide" evidence="2">
    <location>
        <begin position="1"/>
        <end position="23"/>
    </location>
</feature>